<dbReference type="PANTHER" id="PTHR30489">
    <property type="entry name" value="LIPOPROTEIN-RELEASING SYSTEM TRANSMEMBRANE PROTEIN LOLE"/>
    <property type="match status" value="1"/>
</dbReference>
<dbReference type="GO" id="GO:0098797">
    <property type="term" value="C:plasma membrane protein complex"/>
    <property type="evidence" value="ECO:0007669"/>
    <property type="project" value="TreeGrafter"/>
</dbReference>
<feature type="transmembrane region" description="Helical" evidence="1">
    <location>
        <begin position="379"/>
        <end position="399"/>
    </location>
</feature>
<gene>
    <name evidence="2" type="ORF">CR532_00395</name>
</gene>
<dbReference type="GO" id="GO:0044874">
    <property type="term" value="P:lipoprotein localization to outer membrane"/>
    <property type="evidence" value="ECO:0007669"/>
    <property type="project" value="TreeGrafter"/>
</dbReference>
<evidence type="ECO:0000313" key="3">
    <source>
        <dbReference type="Proteomes" id="UP000244655"/>
    </source>
</evidence>
<feature type="transmembrane region" description="Helical" evidence="1">
    <location>
        <begin position="309"/>
        <end position="333"/>
    </location>
</feature>
<keyword evidence="3" id="KW-1185">Reference proteome</keyword>
<dbReference type="AlphaFoldDB" id="A0A2S1LW15"/>
<dbReference type="InterPro" id="IPR051447">
    <property type="entry name" value="Lipoprotein-release_system"/>
</dbReference>
<evidence type="ECO:0000256" key="1">
    <source>
        <dbReference type="SAM" id="Phobius"/>
    </source>
</evidence>
<organism evidence="2 3">
    <name type="scientific">Candidatus Borreliella tachyglossi</name>
    <dbReference type="NCBI Taxonomy" id="1964448"/>
    <lineage>
        <taxon>Bacteria</taxon>
        <taxon>Pseudomonadati</taxon>
        <taxon>Spirochaetota</taxon>
        <taxon>Spirochaetia</taxon>
        <taxon>Spirochaetales</taxon>
        <taxon>Borreliaceae</taxon>
        <taxon>Borreliella</taxon>
    </lineage>
</organism>
<keyword evidence="1" id="KW-1133">Transmembrane helix</keyword>
<sequence length="415" mass="47504">MRLNKFLLKRLILDEKNSSSLSIVIILSIVLGQVIIIITISIMNGFQNDFFTSISTLESGNLKIESTLNNQEVTALRNINEIIQINKIYETQGIGIESYYYPSILNIIALDTKDIIEDVNFISLTGLSKSDLDLNDDEIIIGDVLSYNLGLFEGDTIGLIVSDEIQELQTLQNEIKHFKIRSIFKGNYSKINESTVFMNINYFYKKNIIKDSDISYQIKTRNLYPSQALKTEIKNINPNIEFKTWNEYNRELYKALKIERSTMLIILTTIFLVIAVNTYYLQKRILINKSKSISIILFLGLKSQKIRQVFLIHSAIICILGGIIGLVAGILISLNINEILNLIDIIMNSVINTINYICKLELQNVKIKIVKTILTPKIFLSDLLFTLFFACFFTMWSSLRVTNKIKHIDKINGKI</sequence>
<dbReference type="PANTHER" id="PTHR30489:SF0">
    <property type="entry name" value="LIPOPROTEIN-RELEASING SYSTEM TRANSMEMBRANE PROTEIN LOLE"/>
    <property type="match status" value="1"/>
</dbReference>
<feature type="transmembrane region" description="Helical" evidence="1">
    <location>
        <begin position="263"/>
        <end position="281"/>
    </location>
</feature>
<dbReference type="Proteomes" id="UP000244655">
    <property type="component" value="Chromosome"/>
</dbReference>
<name>A0A2S1LW15_9SPIR</name>
<proteinExistence type="predicted"/>
<keyword evidence="1" id="KW-0472">Membrane</keyword>
<feature type="transmembrane region" description="Helical" evidence="1">
    <location>
        <begin position="21"/>
        <end position="43"/>
    </location>
</feature>
<keyword evidence="1" id="KW-0812">Transmembrane</keyword>
<dbReference type="EMBL" id="CP025785">
    <property type="protein sequence ID" value="AWG42476.1"/>
    <property type="molecule type" value="Genomic_DNA"/>
</dbReference>
<protein>
    <submittedName>
        <fullName evidence="2">ABC transporter permease</fullName>
    </submittedName>
</protein>
<dbReference type="OrthoDB" id="350338at2"/>
<accession>A0A2S1LW15</accession>
<dbReference type="RefSeq" id="WP_108728874.1">
    <property type="nucleotide sequence ID" value="NZ_CP025785.1"/>
</dbReference>
<evidence type="ECO:0000313" key="2">
    <source>
        <dbReference type="EMBL" id="AWG42476.1"/>
    </source>
</evidence>
<reference evidence="2 3" key="1">
    <citation type="submission" date="2018-01" db="EMBL/GenBank/DDBJ databases">
        <title>Genome sequence of Borrelia tachyglossi.</title>
        <authorList>
            <person name="Gofton A.W."/>
        </authorList>
    </citation>
    <scope>NUCLEOTIDE SEQUENCE [LARGE SCALE GENOMIC DNA]</scope>
    <source>
        <strain evidence="2 3">Bc-F10-1268</strain>
    </source>
</reference>